<dbReference type="AlphaFoldDB" id="A0A2V1DCC1"/>
<sequence>MCSRPWSRHPQHNSQRGGNQGHAADGRLAEPTHINPYWMLLHDLLTPSTHKLRSIHLLIHLSITTTRYSLNQVLARSIVSHPTVFVAGVRCLKETFGRVKRSIHIWPQPGSAAHALLARGLVRNRYRCRSPASDQSGVFRFVPIRLLPSRIHSLQ</sequence>
<feature type="region of interest" description="Disordered" evidence="1">
    <location>
        <begin position="1"/>
        <end position="26"/>
    </location>
</feature>
<accession>A0A2V1DCC1</accession>
<keyword evidence="3" id="KW-1185">Reference proteome</keyword>
<evidence type="ECO:0000256" key="1">
    <source>
        <dbReference type="SAM" id="MobiDB-lite"/>
    </source>
</evidence>
<evidence type="ECO:0000313" key="3">
    <source>
        <dbReference type="Proteomes" id="UP000244855"/>
    </source>
</evidence>
<dbReference type="Proteomes" id="UP000244855">
    <property type="component" value="Unassembled WGS sequence"/>
</dbReference>
<reference evidence="2 3" key="1">
    <citation type="journal article" date="2018" name="Sci. Rep.">
        <title>Comparative genomics provides insights into the lifestyle and reveals functional heterogeneity of dark septate endophytic fungi.</title>
        <authorList>
            <person name="Knapp D.G."/>
            <person name="Nemeth J.B."/>
            <person name="Barry K."/>
            <person name="Hainaut M."/>
            <person name="Henrissat B."/>
            <person name="Johnson J."/>
            <person name="Kuo A."/>
            <person name="Lim J.H.P."/>
            <person name="Lipzen A."/>
            <person name="Nolan M."/>
            <person name="Ohm R.A."/>
            <person name="Tamas L."/>
            <person name="Grigoriev I.V."/>
            <person name="Spatafora J.W."/>
            <person name="Nagy L.G."/>
            <person name="Kovacs G.M."/>
        </authorList>
    </citation>
    <scope>NUCLEOTIDE SEQUENCE [LARGE SCALE GENOMIC DNA]</scope>
    <source>
        <strain evidence="2 3">DSE2036</strain>
    </source>
</reference>
<evidence type="ECO:0000313" key="2">
    <source>
        <dbReference type="EMBL" id="PVH95742.1"/>
    </source>
</evidence>
<name>A0A2V1DCC1_9PLEO</name>
<feature type="compositionally biased region" description="Basic residues" evidence="1">
    <location>
        <begin position="1"/>
        <end position="11"/>
    </location>
</feature>
<organism evidence="2 3">
    <name type="scientific">Periconia macrospinosa</name>
    <dbReference type="NCBI Taxonomy" id="97972"/>
    <lineage>
        <taxon>Eukaryota</taxon>
        <taxon>Fungi</taxon>
        <taxon>Dikarya</taxon>
        <taxon>Ascomycota</taxon>
        <taxon>Pezizomycotina</taxon>
        <taxon>Dothideomycetes</taxon>
        <taxon>Pleosporomycetidae</taxon>
        <taxon>Pleosporales</taxon>
        <taxon>Massarineae</taxon>
        <taxon>Periconiaceae</taxon>
        <taxon>Periconia</taxon>
    </lineage>
</organism>
<proteinExistence type="predicted"/>
<protein>
    <submittedName>
        <fullName evidence="2">Uncharacterized protein</fullName>
    </submittedName>
</protein>
<dbReference type="EMBL" id="KZ805485">
    <property type="protein sequence ID" value="PVH95742.1"/>
    <property type="molecule type" value="Genomic_DNA"/>
</dbReference>
<gene>
    <name evidence="2" type="ORF">DM02DRAFT_139533</name>
</gene>